<accession>A0A2N9PC06</accession>
<sequence length="150" mass="16751">MKVVIQRVSEASVTIEKEVVAKIKQGLLILVGMEDLDNQEDAVWLSSKIVNLRIFDDEEGIMNRSIKDIEGDIIIVSQFTLHAQTKKGNRPSYIKASKPDIAIPLYESFVKQIEIDLEKPVQTGQFGADMKVALVNDGPVTIIIDTKNKE</sequence>
<dbReference type="OrthoDB" id="9801395at2"/>
<comment type="catalytic activity">
    <reaction evidence="2">
        <text>a D-aminoacyl-tRNA + H2O = a tRNA + a D-alpha-amino acid + H(+)</text>
        <dbReference type="Rhea" id="RHEA:13953"/>
        <dbReference type="Rhea" id="RHEA-COMP:10123"/>
        <dbReference type="Rhea" id="RHEA-COMP:10124"/>
        <dbReference type="ChEBI" id="CHEBI:15377"/>
        <dbReference type="ChEBI" id="CHEBI:15378"/>
        <dbReference type="ChEBI" id="CHEBI:59871"/>
        <dbReference type="ChEBI" id="CHEBI:78442"/>
        <dbReference type="ChEBI" id="CHEBI:79333"/>
        <dbReference type="EC" id="3.1.1.96"/>
    </reaction>
</comment>
<dbReference type="CDD" id="cd00563">
    <property type="entry name" value="Dtyr_deacylase"/>
    <property type="match status" value="1"/>
</dbReference>
<reference evidence="3" key="2">
    <citation type="submission" date="2018-12" db="EMBL/GenBank/DDBJ databases">
        <title>Draft genome sequence of Flaovobacterium columnare ARS1 isolated from channel catfish in Alabama.</title>
        <authorList>
            <person name="Cai W."/>
            <person name="Arias C."/>
        </authorList>
    </citation>
    <scope>NUCLEOTIDE SEQUENCE [LARGE SCALE GENOMIC DNA]</scope>
    <source>
        <strain evidence="3">ARS1</strain>
    </source>
</reference>
<keyword evidence="2" id="KW-0820">tRNA-binding</keyword>
<comment type="subunit">
    <text evidence="2">Homodimer.</text>
</comment>
<dbReference type="Pfam" id="PF02580">
    <property type="entry name" value="Tyr_Deacylase"/>
    <property type="match status" value="1"/>
</dbReference>
<keyword evidence="2" id="KW-0694">RNA-binding</keyword>
<comment type="domain">
    <text evidence="2">A Gly-cisPro motif from one monomer fits into the active site of the other monomer to allow specific chiral rejection of L-amino acids.</text>
</comment>
<dbReference type="GO" id="GO:0106026">
    <property type="term" value="F:Gly-tRNA(Ala) deacylase activity"/>
    <property type="evidence" value="ECO:0007669"/>
    <property type="project" value="UniProtKB-UniRule"/>
</dbReference>
<comment type="subcellular location">
    <subcellularLocation>
        <location evidence="2">Cytoplasm</location>
    </subcellularLocation>
</comment>
<dbReference type="PANTHER" id="PTHR10472:SF5">
    <property type="entry name" value="D-AMINOACYL-TRNA DEACYLASE 1"/>
    <property type="match status" value="1"/>
</dbReference>
<dbReference type="NCBIfam" id="TIGR00256">
    <property type="entry name" value="D-aminoacyl-tRNA deacylase"/>
    <property type="match status" value="1"/>
</dbReference>
<reference evidence="4" key="1">
    <citation type="submission" date="2018-02" db="EMBL/GenBank/DDBJ databases">
        <authorList>
            <person name="Cohen D.B."/>
            <person name="Kent A.D."/>
        </authorList>
    </citation>
    <scope>NUCLEOTIDE SEQUENCE [LARGE SCALE GENOMIC DNA]</scope>
    <source>
        <strain evidence="4">CIP109753</strain>
    </source>
</reference>
<comment type="catalytic activity">
    <reaction evidence="2">
        <text>glycyl-tRNA(Ala) + H2O = tRNA(Ala) + glycine + H(+)</text>
        <dbReference type="Rhea" id="RHEA:53744"/>
        <dbReference type="Rhea" id="RHEA-COMP:9657"/>
        <dbReference type="Rhea" id="RHEA-COMP:13640"/>
        <dbReference type="ChEBI" id="CHEBI:15377"/>
        <dbReference type="ChEBI" id="CHEBI:15378"/>
        <dbReference type="ChEBI" id="CHEBI:57305"/>
        <dbReference type="ChEBI" id="CHEBI:78442"/>
        <dbReference type="ChEBI" id="CHEBI:78522"/>
    </reaction>
</comment>
<dbReference type="EMBL" id="RQSM01000004">
    <property type="protein sequence ID" value="RVU89774.1"/>
    <property type="molecule type" value="Genomic_DNA"/>
</dbReference>
<evidence type="ECO:0000313" key="5">
    <source>
        <dbReference type="Proteomes" id="UP000238180"/>
    </source>
</evidence>
<dbReference type="AlphaFoldDB" id="A0A2N9PC06"/>
<dbReference type="FunFam" id="3.50.80.10:FF:000001">
    <property type="entry name" value="D-aminoacyl-tRNA deacylase"/>
    <property type="match status" value="1"/>
</dbReference>
<dbReference type="HAMAP" id="MF_00518">
    <property type="entry name" value="Deacylase_Dtd"/>
    <property type="match status" value="1"/>
</dbReference>
<feature type="short sequence motif" description="Gly-cisPro motif, important for rejection of L-amino acids" evidence="2">
    <location>
        <begin position="138"/>
        <end position="139"/>
    </location>
</feature>
<dbReference type="RefSeq" id="WP_105196482.1">
    <property type="nucleotide sequence ID" value="NZ_OLKH01000103.1"/>
</dbReference>
<comment type="function">
    <text evidence="2">An aminoacyl-tRNA editing enzyme that deacylates mischarged D-aminoacyl-tRNAs. Also deacylates mischarged glycyl-tRNA(Ala), protecting cells against glycine mischarging by AlaRS. Acts via tRNA-based rather than protein-based catalysis; rejects L-amino acids rather than detecting D-amino acids in the active site. By recycling D-aminoacyl-tRNA to D-amino acids and free tRNA molecules, this enzyme counteracts the toxicity associated with the formation of D-aminoacyl-tRNA entities in vivo and helps enforce protein L-homochirality.</text>
</comment>
<dbReference type="Proteomes" id="UP000238180">
    <property type="component" value="Unassembled WGS sequence"/>
</dbReference>
<dbReference type="PANTHER" id="PTHR10472">
    <property type="entry name" value="D-TYROSYL-TRNA TYR DEACYLASE"/>
    <property type="match status" value="1"/>
</dbReference>
<dbReference type="EC" id="3.1.1.96" evidence="2"/>
<proteinExistence type="inferred from homology"/>
<keyword evidence="6" id="KW-1185">Reference proteome</keyword>
<evidence type="ECO:0000256" key="1">
    <source>
        <dbReference type="ARBA" id="ARBA00009673"/>
    </source>
</evidence>
<protein>
    <recommendedName>
        <fullName evidence="2">D-aminoacyl-tRNA deacylase</fullName>
        <shortName evidence="2">DTD</shortName>
        <ecNumber evidence="2">3.1.1.96</ecNumber>
    </recommendedName>
    <alternativeName>
        <fullName evidence="2">Gly-tRNA(Ala) deacylase</fullName>
        <ecNumber evidence="2">3.1.1.-</ecNumber>
    </alternativeName>
</protein>
<dbReference type="InterPro" id="IPR023509">
    <property type="entry name" value="DTD-like_sf"/>
</dbReference>
<dbReference type="EC" id="3.1.1.-" evidence="2"/>
<dbReference type="Proteomes" id="UP000288951">
    <property type="component" value="Unassembled WGS sequence"/>
</dbReference>
<dbReference type="GO" id="GO:0000049">
    <property type="term" value="F:tRNA binding"/>
    <property type="evidence" value="ECO:0007669"/>
    <property type="project" value="UniProtKB-UniRule"/>
</dbReference>
<evidence type="ECO:0000313" key="4">
    <source>
        <dbReference type="EMBL" id="SPE77880.1"/>
    </source>
</evidence>
<dbReference type="Gene3D" id="3.50.80.10">
    <property type="entry name" value="D-tyrosyl-tRNA(Tyr) deacylase"/>
    <property type="match status" value="1"/>
</dbReference>
<name>A0A2N9PC06_9FLAO</name>
<keyword evidence="2 4" id="KW-0378">Hydrolase</keyword>
<evidence type="ECO:0000313" key="6">
    <source>
        <dbReference type="Proteomes" id="UP000288951"/>
    </source>
</evidence>
<dbReference type="GO" id="GO:0005737">
    <property type="term" value="C:cytoplasm"/>
    <property type="evidence" value="ECO:0007669"/>
    <property type="project" value="UniProtKB-SubCell"/>
</dbReference>
<comment type="similarity">
    <text evidence="1 2">Belongs to the DTD family.</text>
</comment>
<dbReference type="GO" id="GO:0019478">
    <property type="term" value="P:D-amino acid catabolic process"/>
    <property type="evidence" value="ECO:0007669"/>
    <property type="project" value="UniProtKB-UniRule"/>
</dbReference>
<gene>
    <name evidence="2 4" type="primary">dtd</name>
    <name evidence="3" type="ORF">EH230_13455</name>
    <name evidence="4" type="ORF">FLACOL_01890</name>
</gene>
<evidence type="ECO:0000313" key="3">
    <source>
        <dbReference type="EMBL" id="RVU89774.1"/>
    </source>
</evidence>
<evidence type="ECO:0000256" key="2">
    <source>
        <dbReference type="HAMAP-Rule" id="MF_00518"/>
    </source>
</evidence>
<dbReference type="GO" id="GO:0043908">
    <property type="term" value="F:Ser(Gly)-tRNA(Ala) hydrolase activity"/>
    <property type="evidence" value="ECO:0007669"/>
    <property type="project" value="UniProtKB-UniRule"/>
</dbReference>
<dbReference type="GO" id="GO:0051500">
    <property type="term" value="F:D-tyrosyl-tRNA(Tyr) deacylase activity"/>
    <property type="evidence" value="ECO:0007669"/>
    <property type="project" value="TreeGrafter"/>
</dbReference>
<keyword evidence="2" id="KW-0963">Cytoplasm</keyword>
<dbReference type="EMBL" id="OLKH01000103">
    <property type="protein sequence ID" value="SPE77880.1"/>
    <property type="molecule type" value="Genomic_DNA"/>
</dbReference>
<dbReference type="SUPFAM" id="SSF69500">
    <property type="entry name" value="DTD-like"/>
    <property type="match status" value="1"/>
</dbReference>
<dbReference type="InterPro" id="IPR003732">
    <property type="entry name" value="Daa-tRNA_deacyls_DTD"/>
</dbReference>
<organism evidence="4 5">
    <name type="scientific">Flavobacterium columnare</name>
    <dbReference type="NCBI Taxonomy" id="996"/>
    <lineage>
        <taxon>Bacteria</taxon>
        <taxon>Pseudomonadati</taxon>
        <taxon>Bacteroidota</taxon>
        <taxon>Flavobacteriia</taxon>
        <taxon>Flavobacteriales</taxon>
        <taxon>Flavobacteriaceae</taxon>
        <taxon>Flavobacterium</taxon>
    </lineage>
</organism>